<evidence type="ECO:0000256" key="3">
    <source>
        <dbReference type="ARBA" id="ARBA00019192"/>
    </source>
</evidence>
<dbReference type="NCBIfam" id="TIGR00020">
    <property type="entry name" value="prfB"/>
    <property type="match status" value="1"/>
</dbReference>
<evidence type="ECO:0000259" key="8">
    <source>
        <dbReference type="PROSITE" id="PS00745"/>
    </source>
</evidence>
<accession>A0A9X2M9X7</accession>
<evidence type="ECO:0000256" key="5">
    <source>
        <dbReference type="ARBA" id="ARBA00022917"/>
    </source>
</evidence>
<dbReference type="GO" id="GO:0005737">
    <property type="term" value="C:cytoplasm"/>
    <property type="evidence" value="ECO:0007669"/>
    <property type="project" value="UniProtKB-SubCell"/>
</dbReference>
<dbReference type="Gene3D" id="3.30.70.1660">
    <property type="match status" value="1"/>
</dbReference>
<proteinExistence type="inferred from homology"/>
<feature type="modified residue" description="N5-methylglutamine" evidence="6">
    <location>
        <position position="252"/>
    </location>
</feature>
<gene>
    <name evidence="6 9" type="primary">prfB</name>
    <name evidence="9" type="ORF">NSA58_05705</name>
</gene>
<dbReference type="Proteomes" id="UP001140817">
    <property type="component" value="Unassembled WGS sequence"/>
</dbReference>
<evidence type="ECO:0000256" key="1">
    <source>
        <dbReference type="ARBA" id="ARBA00002613"/>
    </source>
</evidence>
<name>A0A9X2M9X7_9FIRM</name>
<protein>
    <recommendedName>
        <fullName evidence="3 6">Peptide chain release factor 2</fullName>
        <shortName evidence="6">RF-2</shortName>
    </recommendedName>
</protein>
<dbReference type="Pfam" id="PF03462">
    <property type="entry name" value="PCRF"/>
    <property type="match status" value="1"/>
</dbReference>
<dbReference type="InterPro" id="IPR045853">
    <property type="entry name" value="Pep_chain_release_fac_I_sf"/>
</dbReference>
<dbReference type="Pfam" id="PF00472">
    <property type="entry name" value="RF-1"/>
    <property type="match status" value="1"/>
</dbReference>
<comment type="PTM">
    <text evidence="6">Methylated by PrmC. Methylation increases the termination efficiency of RF2.</text>
</comment>
<dbReference type="GO" id="GO:0016149">
    <property type="term" value="F:translation release factor activity, codon specific"/>
    <property type="evidence" value="ECO:0007669"/>
    <property type="project" value="UniProtKB-UniRule"/>
</dbReference>
<evidence type="ECO:0000256" key="7">
    <source>
        <dbReference type="SAM" id="Coils"/>
    </source>
</evidence>
<evidence type="ECO:0000256" key="2">
    <source>
        <dbReference type="ARBA" id="ARBA00010835"/>
    </source>
</evidence>
<dbReference type="PANTHER" id="PTHR43116:SF3">
    <property type="entry name" value="CLASS I PEPTIDE CHAIN RELEASE FACTOR"/>
    <property type="match status" value="1"/>
</dbReference>
<feature type="coiled-coil region" evidence="7">
    <location>
        <begin position="53"/>
        <end position="116"/>
    </location>
</feature>
<dbReference type="EMBL" id="JANKBY010000045">
    <property type="protein sequence ID" value="MCR1822278.1"/>
    <property type="molecule type" value="Genomic_DNA"/>
</dbReference>
<sequence>MLNEQEYRQELQQMSSNLKDLRVSLDIDGLNKEVESLENEISKQEFWNDNERAQKILQKNKSLKDTIEEYESLQNGLEEIEILLEMAMEEDDDSIEKEIESSIQSIQNELDKVRIKTLLNGEYDSNNAILSINAGTGGLDAQDCAQILLRMYTRYANNKGFKVKTLDYLPDTEAGIKSVTLLIEGLNAYGYLKSEKGVHRIVRISPYDTSGKRHTSFVSVDITPELDDDIDIELNPSDLKIDTYRASGAGGQHVNTTDSAVRITHIPTGVIVQCQNERSQLMNRETAMKMLKGKLIHLKELEQKERIEDIQGKYSQITWGSQIRSYVFQPYKLVKDHRTNCEVGNVDSVLDGNIDLFINEYLKMNKINK</sequence>
<dbReference type="AlphaFoldDB" id="A0A9X2M9X7"/>
<dbReference type="PANTHER" id="PTHR43116">
    <property type="entry name" value="PEPTIDE CHAIN RELEASE FACTOR 2"/>
    <property type="match status" value="1"/>
</dbReference>
<dbReference type="HAMAP" id="MF_00094">
    <property type="entry name" value="Rel_fac_2"/>
    <property type="match status" value="1"/>
</dbReference>
<reference evidence="9" key="1">
    <citation type="submission" date="2022-07" db="EMBL/GenBank/DDBJ databases">
        <title>Enhanced cultured diversity of the mouse gut microbiota enables custom-made synthetic communities.</title>
        <authorList>
            <person name="Afrizal A."/>
        </authorList>
    </citation>
    <scope>NUCLEOTIDE SEQUENCE</scope>
    <source>
        <strain evidence="9">DSM 29186</strain>
    </source>
</reference>
<comment type="caution">
    <text evidence="9">The sequence shown here is derived from an EMBL/GenBank/DDBJ whole genome shotgun (WGS) entry which is preliminary data.</text>
</comment>
<dbReference type="PROSITE" id="PS00745">
    <property type="entry name" value="RF_PROK_I"/>
    <property type="match status" value="1"/>
</dbReference>
<dbReference type="Gene3D" id="3.30.160.20">
    <property type="match status" value="1"/>
</dbReference>
<evidence type="ECO:0000256" key="4">
    <source>
        <dbReference type="ARBA" id="ARBA00022481"/>
    </source>
</evidence>
<dbReference type="InterPro" id="IPR000352">
    <property type="entry name" value="Pep_chain_release_fac_I"/>
</dbReference>
<dbReference type="InterPro" id="IPR005139">
    <property type="entry name" value="PCRF"/>
</dbReference>
<dbReference type="SUPFAM" id="SSF75620">
    <property type="entry name" value="Release factor"/>
    <property type="match status" value="1"/>
</dbReference>
<comment type="similarity">
    <text evidence="2 6">Belongs to the prokaryotic/mitochondrial release factor family.</text>
</comment>
<dbReference type="FunFam" id="3.30.160.20:FF:000010">
    <property type="entry name" value="Peptide chain release factor 2"/>
    <property type="match status" value="1"/>
</dbReference>
<dbReference type="Gene3D" id="1.20.58.410">
    <property type="entry name" value="Release factor"/>
    <property type="match status" value="1"/>
</dbReference>
<dbReference type="RefSeq" id="WP_139045098.1">
    <property type="nucleotide sequence ID" value="NZ_JANKBY010000045.1"/>
</dbReference>
<feature type="domain" description="Prokaryotic-type class I peptide chain release factors" evidence="8">
    <location>
        <begin position="245"/>
        <end position="261"/>
    </location>
</feature>
<dbReference type="SMART" id="SM00937">
    <property type="entry name" value="PCRF"/>
    <property type="match status" value="1"/>
</dbReference>
<keyword evidence="6" id="KW-0963">Cytoplasm</keyword>
<keyword evidence="7" id="KW-0175">Coiled coil</keyword>
<evidence type="ECO:0000313" key="9">
    <source>
        <dbReference type="EMBL" id="MCR1822278.1"/>
    </source>
</evidence>
<evidence type="ECO:0000313" key="10">
    <source>
        <dbReference type="Proteomes" id="UP001140817"/>
    </source>
</evidence>
<evidence type="ECO:0000256" key="6">
    <source>
        <dbReference type="HAMAP-Rule" id="MF_00094"/>
    </source>
</evidence>
<keyword evidence="4 6" id="KW-0488">Methylation</keyword>
<organism evidence="9 10">
    <name type="scientific">Terrisporobacter muris</name>
    <dbReference type="NCBI Taxonomy" id="2963284"/>
    <lineage>
        <taxon>Bacteria</taxon>
        <taxon>Bacillati</taxon>
        <taxon>Bacillota</taxon>
        <taxon>Clostridia</taxon>
        <taxon>Peptostreptococcales</taxon>
        <taxon>Peptostreptococcaceae</taxon>
        <taxon>Terrisporobacter</taxon>
    </lineage>
</organism>
<keyword evidence="5 6" id="KW-0648">Protein biosynthesis</keyword>
<comment type="function">
    <text evidence="1 6">Peptide chain release factor 2 directs the termination of translation in response to the peptide chain termination codons UGA and UAA.</text>
</comment>
<keyword evidence="10" id="KW-1185">Reference proteome</keyword>
<comment type="subcellular location">
    <subcellularLocation>
        <location evidence="6">Cytoplasm</location>
    </subcellularLocation>
</comment>
<dbReference type="InterPro" id="IPR004374">
    <property type="entry name" value="PrfB"/>
</dbReference>